<dbReference type="OrthoDB" id="9775224at2"/>
<dbReference type="PANTHER" id="PTHR34383:SF3">
    <property type="entry name" value="POLYPHOSPHATE:AMP PHOSPHOTRANSFERASE"/>
    <property type="match status" value="1"/>
</dbReference>
<evidence type="ECO:0000256" key="2">
    <source>
        <dbReference type="ARBA" id="ARBA00022679"/>
    </source>
</evidence>
<gene>
    <name evidence="5" type="ORF">Ga0061079_1074</name>
</gene>
<protein>
    <submittedName>
        <fullName evidence="5">Polyphosphate:nucleotide phosphotransferase, PPK2 family</fullName>
    </submittedName>
</protein>
<evidence type="ECO:0000313" key="5">
    <source>
        <dbReference type="EMBL" id="CVK16402.1"/>
    </source>
</evidence>
<dbReference type="SUPFAM" id="SSF52540">
    <property type="entry name" value="P-loop containing nucleoside triphosphate hydrolases"/>
    <property type="match status" value="1"/>
</dbReference>
<dbReference type="AlphaFoldDB" id="A0A0X3APW3"/>
<dbReference type="InterPro" id="IPR022488">
    <property type="entry name" value="PPK2-related"/>
</dbReference>
<dbReference type="Proteomes" id="UP000182761">
    <property type="component" value="Unassembled WGS sequence"/>
</dbReference>
<dbReference type="STRING" id="1586267.GCA_001418685_01255"/>
<evidence type="ECO:0000256" key="3">
    <source>
        <dbReference type="ARBA" id="ARBA00022777"/>
    </source>
</evidence>
<comment type="similarity">
    <text evidence="1">Belongs to the polyphosphate kinase 2 (PPK2) family. Class I subfamily.</text>
</comment>
<dbReference type="InterPro" id="IPR016898">
    <property type="entry name" value="Polyphosphate_phosphotransfera"/>
</dbReference>
<dbReference type="InterPro" id="IPR022300">
    <property type="entry name" value="PPK2-rel_1"/>
</dbReference>
<dbReference type="PIRSF" id="PIRSF028756">
    <property type="entry name" value="PPK2_prd"/>
    <property type="match status" value="1"/>
</dbReference>
<sequence>MVITIDEFRVPEGKSVNLKNYSTQSPEDFKKNRKRIKKIIKNIDYYQNILNAENKQSLLIILQGIDAAGKDSSIRAIMTGVNPQGVVVSSFKTPSSLEYEHDYLWRHIIKMPERGKIGIFNRSHYENVLVCKVHPEFILNEKIPYINNVKDINNEFFEKRYDEIKNFENHMFNNGTRIIKFFLNISKDEQKKRFIKRINNKEKNWKFSSSDLKERKFWNEYQKAFALAFEKTSTENCPWFIIPFDNKSYGQLVMAHIINETLKSMNPKYPEVNKQEKEALKDAYQDLLNEKE</sequence>
<evidence type="ECO:0000313" key="6">
    <source>
        <dbReference type="Proteomes" id="UP000182761"/>
    </source>
</evidence>
<dbReference type="Pfam" id="PF03976">
    <property type="entry name" value="PPK2"/>
    <property type="match status" value="1"/>
</dbReference>
<evidence type="ECO:0000259" key="4">
    <source>
        <dbReference type="Pfam" id="PF03976"/>
    </source>
</evidence>
<organism evidence="5 6">
    <name type="scientific">Apibacter mensalis</name>
    <dbReference type="NCBI Taxonomy" id="1586267"/>
    <lineage>
        <taxon>Bacteria</taxon>
        <taxon>Pseudomonadati</taxon>
        <taxon>Bacteroidota</taxon>
        <taxon>Flavobacteriia</taxon>
        <taxon>Flavobacteriales</taxon>
        <taxon>Weeksellaceae</taxon>
        <taxon>Apibacter</taxon>
    </lineage>
</organism>
<dbReference type="EMBL" id="FCOR01000007">
    <property type="protein sequence ID" value="CVK16402.1"/>
    <property type="molecule type" value="Genomic_DNA"/>
</dbReference>
<evidence type="ECO:0000256" key="1">
    <source>
        <dbReference type="ARBA" id="ARBA00009924"/>
    </source>
</evidence>
<accession>A0A0X3APW3</accession>
<feature type="domain" description="Polyphosphate kinase-2-related" evidence="4">
    <location>
        <begin position="32"/>
        <end position="268"/>
    </location>
</feature>
<dbReference type="RefSeq" id="WP_055425603.1">
    <property type="nucleotide sequence ID" value="NZ_FCOR01000007.1"/>
</dbReference>
<keyword evidence="3" id="KW-0418">Kinase</keyword>
<keyword evidence="6" id="KW-1185">Reference proteome</keyword>
<dbReference type="GO" id="GO:0008976">
    <property type="term" value="F:polyphosphate kinase activity"/>
    <property type="evidence" value="ECO:0007669"/>
    <property type="project" value="InterPro"/>
</dbReference>
<dbReference type="InterPro" id="IPR027417">
    <property type="entry name" value="P-loop_NTPase"/>
</dbReference>
<reference evidence="5 6" key="1">
    <citation type="submission" date="2016-01" db="EMBL/GenBank/DDBJ databases">
        <authorList>
            <person name="McClelland M."/>
            <person name="Jain A."/>
            <person name="Saraogi P."/>
            <person name="Mendelson R."/>
            <person name="Westerman R."/>
            <person name="SanMiguel P."/>
            <person name="Csonka L."/>
        </authorList>
    </citation>
    <scope>NUCLEOTIDE SEQUENCE [LARGE SCALE GENOMIC DNA]</scope>
    <source>
        <strain evidence="5 6">R-53146</strain>
    </source>
</reference>
<dbReference type="Gene3D" id="3.40.50.300">
    <property type="entry name" value="P-loop containing nucleotide triphosphate hydrolases"/>
    <property type="match status" value="1"/>
</dbReference>
<proteinExistence type="inferred from homology"/>
<dbReference type="NCBIfam" id="TIGR03709">
    <property type="entry name" value="PPK2_rel_1"/>
    <property type="match status" value="1"/>
</dbReference>
<keyword evidence="2 5" id="KW-0808">Transferase</keyword>
<name>A0A0X3APW3_9FLAO</name>
<dbReference type="GO" id="GO:0006797">
    <property type="term" value="P:polyphosphate metabolic process"/>
    <property type="evidence" value="ECO:0007669"/>
    <property type="project" value="InterPro"/>
</dbReference>
<dbReference type="PANTHER" id="PTHR34383">
    <property type="entry name" value="POLYPHOSPHATE:AMP PHOSPHOTRANSFERASE-RELATED"/>
    <property type="match status" value="1"/>
</dbReference>